<organism evidence="1 2">
    <name type="scientific">Plasmopara halstedii</name>
    <name type="common">Downy mildew of sunflower</name>
    <dbReference type="NCBI Taxonomy" id="4781"/>
    <lineage>
        <taxon>Eukaryota</taxon>
        <taxon>Sar</taxon>
        <taxon>Stramenopiles</taxon>
        <taxon>Oomycota</taxon>
        <taxon>Peronosporomycetes</taxon>
        <taxon>Peronosporales</taxon>
        <taxon>Peronosporaceae</taxon>
        <taxon>Plasmopara</taxon>
    </lineage>
</organism>
<evidence type="ECO:0000313" key="2">
    <source>
        <dbReference type="Proteomes" id="UP000054928"/>
    </source>
</evidence>
<dbReference type="OrthoDB" id="180821at2759"/>
<sequence>MAAVQRGYQSMQGKVTASQLEKAIAEFKRRIEDGEENVEVVVATRVPVVKWLKSSINRFHSVFIEVRYLGGERLAGLVIKKVQGRAHRRAVTEIGSQLGNYAVNTGGFLAAGGGDMNMRSPFVYSNASSGEFHLHLSNFDFRSS</sequence>
<protein>
    <submittedName>
        <fullName evidence="1">Uncharacterized protein</fullName>
    </submittedName>
</protein>
<dbReference type="GeneID" id="36399345"/>
<dbReference type="EMBL" id="CCYD01002577">
    <property type="protein sequence ID" value="CEG47415.1"/>
    <property type="molecule type" value="Genomic_DNA"/>
</dbReference>
<dbReference type="AlphaFoldDB" id="A0A0P1AZY7"/>
<name>A0A0P1AZY7_PLAHL</name>
<keyword evidence="2" id="KW-1185">Reference proteome</keyword>
<dbReference type="RefSeq" id="XP_024583784.1">
    <property type="nucleotide sequence ID" value="XM_024718380.1"/>
</dbReference>
<evidence type="ECO:0000313" key="1">
    <source>
        <dbReference type="EMBL" id="CEG47415.1"/>
    </source>
</evidence>
<accession>A0A0P1AZY7</accession>
<proteinExistence type="predicted"/>
<dbReference type="Proteomes" id="UP000054928">
    <property type="component" value="Unassembled WGS sequence"/>
</dbReference>
<reference evidence="2" key="1">
    <citation type="submission" date="2014-09" db="EMBL/GenBank/DDBJ databases">
        <authorList>
            <person name="Sharma Rahul"/>
            <person name="Thines Marco"/>
        </authorList>
    </citation>
    <scope>NUCLEOTIDE SEQUENCE [LARGE SCALE GENOMIC DNA]</scope>
</reference>